<dbReference type="STRING" id="1048983.EL17_06075"/>
<dbReference type="eggNOG" id="ENOG502ZTZ4">
    <property type="taxonomic scope" value="Bacteria"/>
</dbReference>
<organism evidence="1 2">
    <name type="scientific">Anditalea andensis</name>
    <dbReference type="NCBI Taxonomy" id="1048983"/>
    <lineage>
        <taxon>Bacteria</taxon>
        <taxon>Pseudomonadati</taxon>
        <taxon>Bacteroidota</taxon>
        <taxon>Cytophagia</taxon>
        <taxon>Cytophagales</taxon>
        <taxon>Cytophagaceae</taxon>
        <taxon>Anditalea</taxon>
    </lineage>
</organism>
<gene>
    <name evidence="1" type="ORF">EL17_06075</name>
</gene>
<dbReference type="EMBL" id="JMIH01000014">
    <property type="protein sequence ID" value="KEO75226.1"/>
    <property type="molecule type" value="Genomic_DNA"/>
</dbReference>
<name>A0A074KZ27_9BACT</name>
<dbReference type="AlphaFoldDB" id="A0A074KZ27"/>
<comment type="caution">
    <text evidence="1">The sequence shown here is derived from an EMBL/GenBank/DDBJ whole genome shotgun (WGS) entry which is preliminary data.</text>
</comment>
<keyword evidence="2" id="KW-1185">Reference proteome</keyword>
<accession>A0A074KZ27</accession>
<protein>
    <submittedName>
        <fullName evidence="1">Uncharacterized protein</fullName>
    </submittedName>
</protein>
<dbReference type="Proteomes" id="UP000027821">
    <property type="component" value="Unassembled WGS sequence"/>
</dbReference>
<reference evidence="1 2" key="1">
    <citation type="submission" date="2014-04" db="EMBL/GenBank/DDBJ databases">
        <title>Characterization and application of a salt tolerant electro-active bacterium.</title>
        <authorList>
            <person name="Yang L."/>
            <person name="Wei S."/>
            <person name="Tay Q.X.M."/>
        </authorList>
    </citation>
    <scope>NUCLEOTIDE SEQUENCE [LARGE SCALE GENOMIC DNA]</scope>
    <source>
        <strain evidence="1 2">LY1</strain>
    </source>
</reference>
<dbReference type="OrthoDB" id="836915at2"/>
<evidence type="ECO:0000313" key="1">
    <source>
        <dbReference type="EMBL" id="KEO75226.1"/>
    </source>
</evidence>
<proteinExistence type="predicted"/>
<sequence>MKNILWTLVLCLFGLVSYGQDKTYYSAEDLADAYEIINIKYPEGLLRDTTIGTANEFNRTFLSYAWLNENNRELIPGGVLMVVPYVDFDTLLTKKQKDELTLKFESVSEFALKQDKINAKTISKLDIKKRIDAEDRICYGVVSFPIIQEGKDGIMYGIIYEMSRICPVSDPGSNMHVYRKIKGKWEYFSIVNVSV</sequence>
<evidence type="ECO:0000313" key="2">
    <source>
        <dbReference type="Proteomes" id="UP000027821"/>
    </source>
</evidence>